<evidence type="ECO:0000313" key="3">
    <source>
        <dbReference type="Proteomes" id="UP001646157"/>
    </source>
</evidence>
<feature type="compositionally biased region" description="Basic and acidic residues" evidence="1">
    <location>
        <begin position="52"/>
        <end position="67"/>
    </location>
</feature>
<protein>
    <submittedName>
        <fullName evidence="2">Uncharacterized protein</fullName>
    </submittedName>
</protein>
<organism evidence="2 3">
    <name type="scientific">Rossellomorea pakistanensis</name>
    <dbReference type="NCBI Taxonomy" id="992288"/>
    <lineage>
        <taxon>Bacteria</taxon>
        <taxon>Bacillati</taxon>
        <taxon>Bacillota</taxon>
        <taxon>Bacilli</taxon>
        <taxon>Bacillales</taxon>
        <taxon>Bacillaceae</taxon>
        <taxon>Rossellomorea</taxon>
    </lineage>
</organism>
<keyword evidence="3" id="KW-1185">Reference proteome</keyword>
<dbReference type="RefSeq" id="WP_205172612.1">
    <property type="nucleotide sequence ID" value="NZ_JAFBDZ010000002.1"/>
</dbReference>
<name>A0ABS2NDM0_9BACI</name>
<feature type="region of interest" description="Disordered" evidence="1">
    <location>
        <begin position="46"/>
        <end position="67"/>
    </location>
</feature>
<reference evidence="2 3" key="1">
    <citation type="submission" date="2021-01" db="EMBL/GenBank/DDBJ databases">
        <title>Genomic Encyclopedia of Type Strains, Phase IV (KMG-IV): sequencing the most valuable type-strain genomes for metagenomic binning, comparative biology and taxonomic classification.</title>
        <authorList>
            <person name="Goeker M."/>
        </authorList>
    </citation>
    <scope>NUCLEOTIDE SEQUENCE [LARGE SCALE GENOMIC DNA]</scope>
    <source>
        <strain evidence="2 3">DSM 24834</strain>
    </source>
</reference>
<proteinExistence type="predicted"/>
<accession>A0ABS2NDM0</accession>
<evidence type="ECO:0000313" key="2">
    <source>
        <dbReference type="EMBL" id="MBM7585844.1"/>
    </source>
</evidence>
<gene>
    <name evidence="2" type="ORF">JOC86_002386</name>
</gene>
<evidence type="ECO:0000256" key="1">
    <source>
        <dbReference type="SAM" id="MobiDB-lite"/>
    </source>
</evidence>
<comment type="caution">
    <text evidence="2">The sequence shown here is derived from an EMBL/GenBank/DDBJ whole genome shotgun (WGS) entry which is preliminary data.</text>
</comment>
<dbReference type="EMBL" id="JAFBDZ010000002">
    <property type="protein sequence ID" value="MBM7585844.1"/>
    <property type="molecule type" value="Genomic_DNA"/>
</dbReference>
<sequence length="109" mass="12161">MPKIKSPNPSYNGVSASLHFVNGEAKTDDKWLIGWFKNKGYKVVEEVPSPPADKDGQKEGDNSSKEITKMTHKELDAYAAELEVPEELYPKSGKIDEKVFAIQDYLSGE</sequence>
<dbReference type="Proteomes" id="UP001646157">
    <property type="component" value="Unassembled WGS sequence"/>
</dbReference>